<feature type="chain" id="PRO_5047339729" evidence="2">
    <location>
        <begin position="19"/>
        <end position="121"/>
    </location>
</feature>
<name>A0ABV0XLD2_9TELE</name>
<dbReference type="Proteomes" id="UP001469553">
    <property type="component" value="Unassembled WGS sequence"/>
</dbReference>
<feature type="transmembrane region" description="Helical" evidence="1">
    <location>
        <begin position="66"/>
        <end position="85"/>
    </location>
</feature>
<protein>
    <submittedName>
        <fullName evidence="3">Uncharacterized protein</fullName>
    </submittedName>
</protein>
<keyword evidence="1" id="KW-0812">Transmembrane</keyword>
<sequence length="121" mass="13685">MTMTPLVFVVAKHHFVSSLILFCDEAHPGSVTCKLDYGCQMDGGTVMCVQVVQKRTQLEGKRAVTAFRAGVLVLFPLMLVMFILFQIWRRLLLERWSFFGCFDTLFRLALVVLNLALSPAL</sequence>
<keyword evidence="2" id="KW-0732">Signal</keyword>
<feature type="transmembrane region" description="Helical" evidence="1">
    <location>
        <begin position="97"/>
        <end position="117"/>
    </location>
</feature>
<keyword evidence="1" id="KW-1133">Transmembrane helix</keyword>
<evidence type="ECO:0000256" key="1">
    <source>
        <dbReference type="SAM" id="Phobius"/>
    </source>
</evidence>
<dbReference type="EMBL" id="JAHRIP010007487">
    <property type="protein sequence ID" value="MEQ2282281.1"/>
    <property type="molecule type" value="Genomic_DNA"/>
</dbReference>
<accession>A0ABV0XLD2</accession>
<evidence type="ECO:0000313" key="4">
    <source>
        <dbReference type="Proteomes" id="UP001469553"/>
    </source>
</evidence>
<keyword evidence="4" id="KW-1185">Reference proteome</keyword>
<proteinExistence type="predicted"/>
<organism evidence="3 4">
    <name type="scientific">Ameca splendens</name>
    <dbReference type="NCBI Taxonomy" id="208324"/>
    <lineage>
        <taxon>Eukaryota</taxon>
        <taxon>Metazoa</taxon>
        <taxon>Chordata</taxon>
        <taxon>Craniata</taxon>
        <taxon>Vertebrata</taxon>
        <taxon>Euteleostomi</taxon>
        <taxon>Actinopterygii</taxon>
        <taxon>Neopterygii</taxon>
        <taxon>Teleostei</taxon>
        <taxon>Neoteleostei</taxon>
        <taxon>Acanthomorphata</taxon>
        <taxon>Ovalentaria</taxon>
        <taxon>Atherinomorphae</taxon>
        <taxon>Cyprinodontiformes</taxon>
        <taxon>Goodeidae</taxon>
        <taxon>Ameca</taxon>
    </lineage>
</organism>
<gene>
    <name evidence="3" type="ORF">AMECASPLE_038860</name>
</gene>
<feature type="signal peptide" evidence="2">
    <location>
        <begin position="1"/>
        <end position="18"/>
    </location>
</feature>
<evidence type="ECO:0000313" key="3">
    <source>
        <dbReference type="EMBL" id="MEQ2282281.1"/>
    </source>
</evidence>
<evidence type="ECO:0000256" key="2">
    <source>
        <dbReference type="SAM" id="SignalP"/>
    </source>
</evidence>
<keyword evidence="1" id="KW-0472">Membrane</keyword>
<comment type="caution">
    <text evidence="3">The sequence shown here is derived from an EMBL/GenBank/DDBJ whole genome shotgun (WGS) entry which is preliminary data.</text>
</comment>
<reference evidence="3 4" key="1">
    <citation type="submission" date="2021-06" db="EMBL/GenBank/DDBJ databases">
        <authorList>
            <person name="Palmer J.M."/>
        </authorList>
    </citation>
    <scope>NUCLEOTIDE SEQUENCE [LARGE SCALE GENOMIC DNA]</scope>
    <source>
        <strain evidence="3 4">AS_MEX2019</strain>
        <tissue evidence="3">Muscle</tissue>
    </source>
</reference>